<gene>
    <name evidence="2" type="ORF">DPMN_061120</name>
</gene>
<keyword evidence="1" id="KW-0472">Membrane</keyword>
<dbReference type="Proteomes" id="UP000828390">
    <property type="component" value="Unassembled WGS sequence"/>
</dbReference>
<comment type="caution">
    <text evidence="2">The sequence shown here is derived from an EMBL/GenBank/DDBJ whole genome shotgun (WGS) entry which is preliminary data.</text>
</comment>
<evidence type="ECO:0000313" key="2">
    <source>
        <dbReference type="EMBL" id="KAH3718317.1"/>
    </source>
</evidence>
<evidence type="ECO:0000313" key="3">
    <source>
        <dbReference type="Proteomes" id="UP000828390"/>
    </source>
</evidence>
<feature type="transmembrane region" description="Helical" evidence="1">
    <location>
        <begin position="52"/>
        <end position="71"/>
    </location>
</feature>
<keyword evidence="3" id="KW-1185">Reference proteome</keyword>
<evidence type="ECO:0000256" key="1">
    <source>
        <dbReference type="SAM" id="Phobius"/>
    </source>
</evidence>
<reference evidence="2" key="2">
    <citation type="submission" date="2020-11" db="EMBL/GenBank/DDBJ databases">
        <authorList>
            <person name="McCartney M.A."/>
            <person name="Auch B."/>
            <person name="Kono T."/>
            <person name="Mallez S."/>
            <person name="Becker A."/>
            <person name="Gohl D.M."/>
            <person name="Silverstein K.A.T."/>
            <person name="Koren S."/>
            <person name="Bechman K.B."/>
            <person name="Herman A."/>
            <person name="Abrahante J.E."/>
            <person name="Garbe J."/>
        </authorList>
    </citation>
    <scope>NUCLEOTIDE SEQUENCE</scope>
    <source>
        <strain evidence="2">Duluth1</strain>
        <tissue evidence="2">Whole animal</tissue>
    </source>
</reference>
<reference evidence="2" key="1">
    <citation type="journal article" date="2019" name="bioRxiv">
        <title>The Genome of the Zebra Mussel, Dreissena polymorpha: A Resource for Invasive Species Research.</title>
        <authorList>
            <person name="McCartney M.A."/>
            <person name="Auch B."/>
            <person name="Kono T."/>
            <person name="Mallez S."/>
            <person name="Zhang Y."/>
            <person name="Obille A."/>
            <person name="Becker A."/>
            <person name="Abrahante J.E."/>
            <person name="Garbe J."/>
            <person name="Badalamenti J.P."/>
            <person name="Herman A."/>
            <person name="Mangelson H."/>
            <person name="Liachko I."/>
            <person name="Sullivan S."/>
            <person name="Sone E.D."/>
            <person name="Koren S."/>
            <person name="Silverstein K.A.T."/>
            <person name="Beckman K.B."/>
            <person name="Gohl D.M."/>
        </authorList>
    </citation>
    <scope>NUCLEOTIDE SEQUENCE</scope>
    <source>
        <strain evidence="2">Duluth1</strain>
        <tissue evidence="2">Whole animal</tissue>
    </source>
</reference>
<proteinExistence type="predicted"/>
<organism evidence="2 3">
    <name type="scientific">Dreissena polymorpha</name>
    <name type="common">Zebra mussel</name>
    <name type="synonym">Mytilus polymorpha</name>
    <dbReference type="NCBI Taxonomy" id="45954"/>
    <lineage>
        <taxon>Eukaryota</taxon>
        <taxon>Metazoa</taxon>
        <taxon>Spiralia</taxon>
        <taxon>Lophotrochozoa</taxon>
        <taxon>Mollusca</taxon>
        <taxon>Bivalvia</taxon>
        <taxon>Autobranchia</taxon>
        <taxon>Heteroconchia</taxon>
        <taxon>Euheterodonta</taxon>
        <taxon>Imparidentia</taxon>
        <taxon>Neoheterodontei</taxon>
        <taxon>Myida</taxon>
        <taxon>Dreissenoidea</taxon>
        <taxon>Dreissenidae</taxon>
        <taxon>Dreissena</taxon>
    </lineage>
</organism>
<dbReference type="AlphaFoldDB" id="A0A9D4C6F1"/>
<keyword evidence="1" id="KW-1133">Transmembrane helix</keyword>
<keyword evidence="1" id="KW-0812">Transmembrane</keyword>
<sequence length="88" mass="9715">MGIAMANDSTVTFAAETSTYNNTSAENSTFSVFDSANKTTAAEWLDVRLLKAVVLCVVIVILIAMSCRFVFRSFSRYVDDGSDRKDEE</sequence>
<protein>
    <submittedName>
        <fullName evidence="2">Uncharacterized protein</fullName>
    </submittedName>
</protein>
<dbReference type="EMBL" id="JAIWYP010000013">
    <property type="protein sequence ID" value="KAH3718317.1"/>
    <property type="molecule type" value="Genomic_DNA"/>
</dbReference>
<accession>A0A9D4C6F1</accession>
<name>A0A9D4C6F1_DREPO</name>